<dbReference type="AlphaFoldDB" id="A0A7W8ZMP8"/>
<dbReference type="EMBL" id="JACHCE010000004">
    <property type="protein sequence ID" value="MBB5636837.1"/>
    <property type="molecule type" value="Genomic_DNA"/>
</dbReference>
<dbReference type="Proteomes" id="UP000537204">
    <property type="component" value="Unassembled WGS sequence"/>
</dbReference>
<dbReference type="RefSeq" id="WP_183882742.1">
    <property type="nucleotide sequence ID" value="NZ_JACHCE010000004.1"/>
</dbReference>
<feature type="domain" description="DUF4236" evidence="1">
    <location>
        <begin position="3"/>
        <end position="30"/>
    </location>
</feature>
<accession>A0A7W8ZMP8</accession>
<gene>
    <name evidence="2" type="ORF">HDE68_002750</name>
</gene>
<dbReference type="Pfam" id="PF14020">
    <property type="entry name" value="DUF4236"/>
    <property type="match status" value="1"/>
</dbReference>
<comment type="caution">
    <text evidence="2">The sequence shown here is derived from an EMBL/GenBank/DDBJ whole genome shotgun (WGS) entry which is preliminary data.</text>
</comment>
<dbReference type="InterPro" id="IPR025330">
    <property type="entry name" value="DUF4236"/>
</dbReference>
<sequence length="336" mass="38856">MAWSFHKQIKLIPGVHLNLSKSGLSITIGAEAINNLYEPSGTINPVFSTDVHPIKTPGMPGVKEAIILSRQQRKELRNDLLSTQTSLRISQFKLIISYLFLYGFIIRTIPEHLKTDIKTQRETIKQISEEIENCYVSLDINFEPEIRIKYDQLVNAFKNMMSSHQIWHITNTHFQDRVAARSSASTIVDKKNVKFFFRSLPDIRSDFQSLYFQTTNGADLYFYPGFIVIQSSEFDFAIISIEEINLQQSSIRFTETGAVPPDSKIIGTTWFNVNKNGTPDRRFNDNYQIPIVQYGELRLLTNNKFNAEFELSNYESTEQFSSIFKEYQMIIIRSKM</sequence>
<protein>
    <recommendedName>
        <fullName evidence="1">DUF4236 domain-containing protein</fullName>
    </recommendedName>
</protein>
<evidence type="ECO:0000313" key="2">
    <source>
        <dbReference type="EMBL" id="MBB5636837.1"/>
    </source>
</evidence>
<proteinExistence type="predicted"/>
<evidence type="ECO:0000259" key="1">
    <source>
        <dbReference type="Pfam" id="PF14020"/>
    </source>
</evidence>
<organism evidence="2 3">
    <name type="scientific">Pedobacter cryoconitis</name>
    <dbReference type="NCBI Taxonomy" id="188932"/>
    <lineage>
        <taxon>Bacteria</taxon>
        <taxon>Pseudomonadati</taxon>
        <taxon>Bacteroidota</taxon>
        <taxon>Sphingobacteriia</taxon>
        <taxon>Sphingobacteriales</taxon>
        <taxon>Sphingobacteriaceae</taxon>
        <taxon>Pedobacter</taxon>
    </lineage>
</organism>
<evidence type="ECO:0000313" key="3">
    <source>
        <dbReference type="Proteomes" id="UP000537204"/>
    </source>
</evidence>
<name>A0A7W8ZMP8_9SPHI</name>
<reference evidence="2 3" key="1">
    <citation type="submission" date="2020-08" db="EMBL/GenBank/DDBJ databases">
        <title>Genomic Encyclopedia of Type Strains, Phase IV (KMG-V): Genome sequencing to study the core and pangenomes of soil and plant-associated prokaryotes.</title>
        <authorList>
            <person name="Whitman W."/>
        </authorList>
    </citation>
    <scope>NUCLEOTIDE SEQUENCE [LARGE SCALE GENOMIC DNA]</scope>
    <source>
        <strain evidence="2 3">S3M1</strain>
    </source>
</reference>